<evidence type="ECO:0000313" key="3">
    <source>
        <dbReference type="Proteomes" id="UP000053593"/>
    </source>
</evidence>
<evidence type="ECO:0000256" key="1">
    <source>
        <dbReference type="SAM" id="Phobius"/>
    </source>
</evidence>
<keyword evidence="1" id="KW-0812">Transmembrane</keyword>
<gene>
    <name evidence="2" type="ORF">GYMLUDRAFT_48276</name>
</gene>
<organism evidence="2 3">
    <name type="scientific">Collybiopsis luxurians FD-317 M1</name>
    <dbReference type="NCBI Taxonomy" id="944289"/>
    <lineage>
        <taxon>Eukaryota</taxon>
        <taxon>Fungi</taxon>
        <taxon>Dikarya</taxon>
        <taxon>Basidiomycota</taxon>
        <taxon>Agaricomycotina</taxon>
        <taxon>Agaricomycetes</taxon>
        <taxon>Agaricomycetidae</taxon>
        <taxon>Agaricales</taxon>
        <taxon>Marasmiineae</taxon>
        <taxon>Omphalotaceae</taxon>
        <taxon>Collybiopsis</taxon>
        <taxon>Collybiopsis luxurians</taxon>
    </lineage>
</organism>
<keyword evidence="1" id="KW-0472">Membrane</keyword>
<dbReference type="EMBL" id="KN834811">
    <property type="protein sequence ID" value="KIK54882.1"/>
    <property type="molecule type" value="Genomic_DNA"/>
</dbReference>
<keyword evidence="3" id="KW-1185">Reference proteome</keyword>
<proteinExistence type="predicted"/>
<feature type="transmembrane region" description="Helical" evidence="1">
    <location>
        <begin position="231"/>
        <end position="251"/>
    </location>
</feature>
<feature type="transmembrane region" description="Helical" evidence="1">
    <location>
        <begin position="159"/>
        <end position="184"/>
    </location>
</feature>
<feature type="transmembrane region" description="Helical" evidence="1">
    <location>
        <begin position="116"/>
        <end position="139"/>
    </location>
</feature>
<feature type="transmembrane region" description="Helical" evidence="1">
    <location>
        <begin position="84"/>
        <end position="104"/>
    </location>
</feature>
<feature type="transmembrane region" description="Helical" evidence="1">
    <location>
        <begin position="205"/>
        <end position="225"/>
    </location>
</feature>
<dbReference type="OrthoDB" id="3197626at2759"/>
<feature type="transmembrane region" description="Helical" evidence="1">
    <location>
        <begin position="53"/>
        <end position="72"/>
    </location>
</feature>
<reference evidence="2 3" key="1">
    <citation type="submission" date="2014-04" db="EMBL/GenBank/DDBJ databases">
        <title>Evolutionary Origins and Diversification of the Mycorrhizal Mutualists.</title>
        <authorList>
            <consortium name="DOE Joint Genome Institute"/>
            <consortium name="Mycorrhizal Genomics Consortium"/>
            <person name="Kohler A."/>
            <person name="Kuo A."/>
            <person name="Nagy L.G."/>
            <person name="Floudas D."/>
            <person name="Copeland A."/>
            <person name="Barry K.W."/>
            <person name="Cichocki N."/>
            <person name="Veneault-Fourrey C."/>
            <person name="LaButti K."/>
            <person name="Lindquist E.A."/>
            <person name="Lipzen A."/>
            <person name="Lundell T."/>
            <person name="Morin E."/>
            <person name="Murat C."/>
            <person name="Riley R."/>
            <person name="Ohm R."/>
            <person name="Sun H."/>
            <person name="Tunlid A."/>
            <person name="Henrissat B."/>
            <person name="Grigoriev I.V."/>
            <person name="Hibbett D.S."/>
            <person name="Martin F."/>
        </authorList>
    </citation>
    <scope>NUCLEOTIDE SEQUENCE [LARGE SCALE GENOMIC DNA]</scope>
    <source>
        <strain evidence="2 3">FD-317 M1</strain>
    </source>
</reference>
<dbReference type="AlphaFoldDB" id="A0A0D0CA49"/>
<evidence type="ECO:0008006" key="4">
    <source>
        <dbReference type="Google" id="ProtNLM"/>
    </source>
</evidence>
<sequence>MVNWKSATEVSVDQRAFSNLMHALLGLYVWEWFTSLDFDWSYIGGKRRFRWPLIIYFLNRYCLLFALIGIAISLNVTTEINCQVLYTFNSCFGNAAIGLSSITFSLRTMAVWEQKLYIVIPLVLVILGHWSLLLHGILVKAAYDPALPGCAITKTDNTLLAVTFIYTMCFDFVVLSLIAWKLVIKAPSSKTVGQSKLVVLIFGDGLIYFIIAFLANLLATVFMILNLNAVMSIVANVPAAIASTTVACRAVRRFAKFASLGPEMFAGTDVSMRTTAKSTVQRPRLDTSMKSEGVHVQMEVLESPSTARTYVNPEFDTMGNIMAKGSPQDGFEDDLEAQKIHNEFKRLPY</sequence>
<keyword evidence="1" id="KW-1133">Transmembrane helix</keyword>
<dbReference type="HOGENOM" id="CLU_059054_1_1_1"/>
<accession>A0A0D0CA49</accession>
<name>A0A0D0CA49_9AGAR</name>
<protein>
    <recommendedName>
        <fullName evidence="4">Transmembrane protein</fullName>
    </recommendedName>
</protein>
<dbReference type="Proteomes" id="UP000053593">
    <property type="component" value="Unassembled WGS sequence"/>
</dbReference>
<evidence type="ECO:0000313" key="2">
    <source>
        <dbReference type="EMBL" id="KIK54882.1"/>
    </source>
</evidence>